<dbReference type="Pfam" id="PF00107">
    <property type="entry name" value="ADH_zinc_N"/>
    <property type="match status" value="1"/>
</dbReference>
<dbReference type="InterPro" id="IPR020843">
    <property type="entry name" value="ER"/>
</dbReference>
<comment type="cofactor">
    <cofactor evidence="1 9">
        <name>Zn(2+)</name>
        <dbReference type="ChEBI" id="CHEBI:29105"/>
    </cofactor>
</comment>
<dbReference type="SUPFAM" id="SSF50129">
    <property type="entry name" value="GroES-like"/>
    <property type="match status" value="1"/>
</dbReference>
<sequence>MADNVAAVLHGAYDIRIENIPIPEINDDEVLVNMDCVGICGSDVKLYTTGACGMEIISEPVVIGHEGAGVVLKIGSKVSSLAVGDRVAIEPTQPCRACEYCKVGRYNLCVAPRYCSTTGAAGNLCRYYKHVADFCHKMPDNLSMEEGAAVQPLAIAMHACNRAGIRLGQSVLILGGGPIGILCAMTARAMGASTILITDVVQSRLDKARELGADYTLLVKRDYSDEEVVDGVVSQLGCQPDVTIDACGYASAQRVAMMVTKTGGVILVVGIADNKVEVPLSQALLREVDVRGSFRIVNTYPPAIAAVSSGAIDLKKFITHHYPLQSAKEALELAKSGDAMKIIIHVQQLSCFISYHNAVKIVTTISRYENPAQFNPNIK</sequence>
<dbReference type="GO" id="GO:0003939">
    <property type="term" value="F:L-iditol 2-dehydrogenase (NAD+) activity"/>
    <property type="evidence" value="ECO:0007669"/>
    <property type="project" value="TreeGrafter"/>
</dbReference>
<dbReference type="OrthoDB" id="1879366at2759"/>
<keyword evidence="6" id="KW-0520">NAD</keyword>
<dbReference type="Pfam" id="PF08240">
    <property type="entry name" value="ADH_N"/>
    <property type="match status" value="1"/>
</dbReference>
<protein>
    <recommendedName>
        <fullName evidence="7">Sorbitol dehydrogenase</fullName>
    </recommendedName>
    <alternativeName>
        <fullName evidence="8">Polyol dehydrogenase</fullName>
    </alternativeName>
</protein>
<keyword evidence="11" id="KW-1185">Reference proteome</keyword>
<dbReference type="InterPro" id="IPR013154">
    <property type="entry name" value="ADH-like_N"/>
</dbReference>
<reference evidence="12" key="1">
    <citation type="submission" date="2025-08" db="UniProtKB">
        <authorList>
            <consortium name="RefSeq"/>
        </authorList>
    </citation>
    <scope>IDENTIFICATION</scope>
    <source>
        <strain evidence="12">Ishihara</strain>
        <tissue evidence="12">Whole body</tissue>
    </source>
</reference>
<organism evidence="11 12">
    <name type="scientific">Spodoptera litura</name>
    <name type="common">Asian cotton leafworm</name>
    <dbReference type="NCBI Taxonomy" id="69820"/>
    <lineage>
        <taxon>Eukaryota</taxon>
        <taxon>Metazoa</taxon>
        <taxon>Ecdysozoa</taxon>
        <taxon>Arthropoda</taxon>
        <taxon>Hexapoda</taxon>
        <taxon>Insecta</taxon>
        <taxon>Pterygota</taxon>
        <taxon>Neoptera</taxon>
        <taxon>Endopterygota</taxon>
        <taxon>Lepidoptera</taxon>
        <taxon>Glossata</taxon>
        <taxon>Ditrysia</taxon>
        <taxon>Noctuoidea</taxon>
        <taxon>Noctuidae</taxon>
        <taxon>Amphipyrinae</taxon>
        <taxon>Spodoptera</taxon>
    </lineage>
</organism>
<dbReference type="PROSITE" id="PS00059">
    <property type="entry name" value="ADH_ZINC"/>
    <property type="match status" value="1"/>
</dbReference>
<dbReference type="PANTHER" id="PTHR43161">
    <property type="entry name" value="SORBITOL DEHYDROGENASE"/>
    <property type="match status" value="1"/>
</dbReference>
<dbReference type="AlphaFoldDB" id="A0A9J7ITT3"/>
<evidence type="ECO:0000259" key="10">
    <source>
        <dbReference type="SMART" id="SM00829"/>
    </source>
</evidence>
<evidence type="ECO:0000256" key="1">
    <source>
        <dbReference type="ARBA" id="ARBA00001947"/>
    </source>
</evidence>
<keyword evidence="5" id="KW-0560">Oxidoreductase</keyword>
<dbReference type="SMART" id="SM00829">
    <property type="entry name" value="PKS_ER"/>
    <property type="match status" value="1"/>
</dbReference>
<evidence type="ECO:0000256" key="3">
    <source>
        <dbReference type="ARBA" id="ARBA00022723"/>
    </source>
</evidence>
<dbReference type="InterPro" id="IPR011032">
    <property type="entry name" value="GroES-like_sf"/>
</dbReference>
<evidence type="ECO:0000256" key="4">
    <source>
        <dbReference type="ARBA" id="ARBA00022833"/>
    </source>
</evidence>
<evidence type="ECO:0000256" key="2">
    <source>
        <dbReference type="ARBA" id="ARBA00008072"/>
    </source>
</evidence>
<gene>
    <name evidence="12" type="primary">LOC111355257</name>
</gene>
<evidence type="ECO:0000256" key="7">
    <source>
        <dbReference type="ARBA" id="ARBA00026132"/>
    </source>
</evidence>
<dbReference type="RefSeq" id="XP_022824805.1">
    <property type="nucleotide sequence ID" value="XM_022969037.1"/>
</dbReference>
<dbReference type="Gene3D" id="3.40.50.720">
    <property type="entry name" value="NAD(P)-binding Rossmann-like Domain"/>
    <property type="match status" value="1"/>
</dbReference>
<dbReference type="KEGG" id="sliu:111355257"/>
<evidence type="ECO:0000313" key="12">
    <source>
        <dbReference type="RefSeq" id="XP_022824805.1"/>
    </source>
</evidence>
<dbReference type="Gene3D" id="3.90.180.10">
    <property type="entry name" value="Medium-chain alcohol dehydrogenases, catalytic domain"/>
    <property type="match status" value="1"/>
</dbReference>
<dbReference type="Proteomes" id="UP000301870">
    <property type="component" value="Chromosome 20"/>
</dbReference>
<accession>A0A9J7ITT3</accession>
<dbReference type="GO" id="GO:0006062">
    <property type="term" value="P:sorbitol catabolic process"/>
    <property type="evidence" value="ECO:0007669"/>
    <property type="project" value="TreeGrafter"/>
</dbReference>
<dbReference type="PANTHER" id="PTHR43161:SF9">
    <property type="entry name" value="SORBITOL DEHYDROGENASE"/>
    <property type="match status" value="1"/>
</dbReference>
<proteinExistence type="inferred from homology"/>
<dbReference type="FunFam" id="3.40.50.720:FF:000068">
    <property type="entry name" value="Sorbitol dehydrogenase"/>
    <property type="match status" value="1"/>
</dbReference>
<evidence type="ECO:0000256" key="5">
    <source>
        <dbReference type="ARBA" id="ARBA00023002"/>
    </source>
</evidence>
<dbReference type="CDD" id="cd05285">
    <property type="entry name" value="sorbitol_DH"/>
    <property type="match status" value="1"/>
</dbReference>
<evidence type="ECO:0000256" key="8">
    <source>
        <dbReference type="ARBA" id="ARBA00032485"/>
    </source>
</evidence>
<dbReference type="GeneID" id="111355257"/>
<comment type="similarity">
    <text evidence="2 9">Belongs to the zinc-containing alcohol dehydrogenase family.</text>
</comment>
<dbReference type="GO" id="GO:0008270">
    <property type="term" value="F:zinc ion binding"/>
    <property type="evidence" value="ECO:0007669"/>
    <property type="project" value="InterPro"/>
</dbReference>
<evidence type="ECO:0000256" key="9">
    <source>
        <dbReference type="RuleBase" id="RU361277"/>
    </source>
</evidence>
<dbReference type="SUPFAM" id="SSF51735">
    <property type="entry name" value="NAD(P)-binding Rossmann-fold domains"/>
    <property type="match status" value="1"/>
</dbReference>
<evidence type="ECO:0000313" key="11">
    <source>
        <dbReference type="Proteomes" id="UP000301870"/>
    </source>
</evidence>
<evidence type="ECO:0000256" key="6">
    <source>
        <dbReference type="ARBA" id="ARBA00023027"/>
    </source>
</evidence>
<name>A0A9J7ITT3_SPOLT</name>
<dbReference type="InterPro" id="IPR036291">
    <property type="entry name" value="NAD(P)-bd_dom_sf"/>
</dbReference>
<keyword evidence="4 9" id="KW-0862">Zinc</keyword>
<dbReference type="InterPro" id="IPR002328">
    <property type="entry name" value="ADH_Zn_CS"/>
</dbReference>
<keyword evidence="3 9" id="KW-0479">Metal-binding</keyword>
<feature type="domain" description="Enoyl reductase (ER)" evidence="10">
    <location>
        <begin position="11"/>
        <end position="344"/>
    </location>
</feature>
<dbReference type="InterPro" id="IPR045306">
    <property type="entry name" value="SDH-like"/>
</dbReference>
<dbReference type="InterPro" id="IPR013149">
    <property type="entry name" value="ADH-like_C"/>
</dbReference>